<sequence>MAHNTLVPSRPLQVYEMASADRLATMMMDADYRHICVAGGIFHFQACYRHSEKYPATRVYQIKRELLDDVAHLGIYLEKKDIKLSPLKVEDLLVLADEKGYPARYEKFKEEWQRKLSAFKGLAEGRQENTKISQSIWLESPGCIVCGSVTDEMVTSTFASDQGLLIGMRFCEPHMKEAFASKKTALAYVAEHWGMAESFLSKFNWKFHEHNELTLQLSAEAVAKELDCKILGIKGGVITAERSSGFILKLRLGSLSDYGYNILSPSEVPLARIDSANHHDVPYGPDHKHRSLKKKKKKVVESSFTTGFPVADIPAIRKMVEDAEAEYGREKAK</sequence>
<dbReference type="Proteomes" id="UP000000329">
    <property type="component" value="Chromosome"/>
</dbReference>
<organism evidence="1 2">
    <name type="scientific">Herbaspirillum seropedicae (strain SmR1)</name>
    <dbReference type="NCBI Taxonomy" id="757424"/>
    <lineage>
        <taxon>Bacteria</taxon>
        <taxon>Pseudomonadati</taxon>
        <taxon>Pseudomonadota</taxon>
        <taxon>Betaproteobacteria</taxon>
        <taxon>Burkholderiales</taxon>
        <taxon>Oxalobacteraceae</taxon>
        <taxon>Herbaspirillum</taxon>
    </lineage>
</organism>
<reference evidence="1 2" key="1">
    <citation type="submission" date="2010-04" db="EMBL/GenBank/DDBJ databases">
        <title>The genome of Herbaspirillum seropedicae SmR1, an endophytic, nitrogen-fixing, plant-growth promoting beta-Proteobacteria.</title>
        <authorList>
            <person name="Pedrosa F.O."/>
            <person name="Monteiro R.A."/>
            <person name="Wassem R."/>
            <person name="Cruz L.M."/>
            <person name="Ayub R.A."/>
            <person name="Colauto N.B."/>
            <person name="Fernandez M.A."/>
            <person name="Fungaro M.H.P."/>
            <person name="Grisard E.C."/>
            <person name="Hungria M."/>
            <person name="Madeira H.M.F."/>
            <person name="Nodari R.O."/>
            <person name="Osaku C.A."/>
            <person name="Petzl-Erler M.L."/>
            <person name="Terenzi H."/>
            <person name="Vieira L.G.E."/>
            <person name="Almeida M.I.M."/>
            <person name="Alves L.R."/>
            <person name="Arantes O.M.N."/>
            <person name="Balsanelli E."/>
            <person name="Barcellos F.G."/>
            <person name="Baura V.A."/>
            <person name="Binde D.R."/>
            <person name="Campo R.J."/>
            <person name="Chubatsu L.S."/>
            <person name="Chueire L.M.O."/>
            <person name="Ciferri R.R."/>
            <person name="Correa L.C."/>
            <person name="da Conceicao Silva J.L."/>
            <person name="Dabul A.N.G."/>
            <person name="Dambros B.P."/>
            <person name="Faoro H."/>
            <person name="Favetti A."/>
            <person name="Friedermann G."/>
            <person name="Furlaneto M.C."/>
            <person name="Gasques L.S."/>
            <person name="Gimenes C.C.T."/>
            <person name="Gioppo N.M.R."/>
            <person name="Glienke-Blanco C."/>
            <person name="Godoy L.P."/>
            <person name="Guerra M.P."/>
            <person name="Karp S."/>
            <person name="Kava-Cordeiro V."/>
            <person name="Margarido V.P."/>
            <person name="Mathioni S.M."/>
            <person name="Menck-Soares M.A."/>
            <person name="Murace N.K."/>
            <person name="Nicolas M.F."/>
            <person name="Oliveira C.E.C."/>
            <person name="Pagnan N.A.B."/>
            <person name="Pamphile J.A."/>
            <person name="Patussi E.V."/>
            <person name="Pereira L.F.P."/>
            <person name="Pereira-Ferrari L."/>
            <person name="Pinto F.G.S."/>
            <person name="Precoma C."/>
            <person name="Prioli A.J."/>
            <person name="Prioli S.M.A.P."/>
            <person name="Raittz R.T."/>
            <person name="Ramos H.J.O."/>
            <person name="Ribeiro E.M.S.F."/>
            <person name="Rigo L.U."/>
            <person name="Rocha C.L.M.S.C."/>
            <person name="Rocha S.N."/>
            <person name="Santos K."/>
            <person name="Satori D."/>
            <person name="Silva A.G."/>
            <person name="Simao R.C.G."/>
            <person name="Soares M.A.M."/>
            <person name="Souza E.M."/>
            <person name="Steffens M.B.R."/>
            <person name="Steindel M."/>
            <person name="Tadra-Sfeir M.Z."/>
            <person name="Takahashi E.K."/>
            <person name="Torres R.A."/>
            <person name="Valle J.S."/>
            <person name="Vernal J.I."/>
            <person name="Vilas-Boas L.A."/>
            <person name="Watanabe M.A.E."/>
            <person name="Weiss V.A."/>
            <person name="Yates M.A."/>
            <person name="Souza E.M."/>
        </authorList>
    </citation>
    <scope>NUCLEOTIDE SEQUENCE [LARGE SCALE GENOMIC DNA]</scope>
    <source>
        <strain evidence="1 2">SmR1</strain>
    </source>
</reference>
<evidence type="ECO:0000313" key="1">
    <source>
        <dbReference type="EMBL" id="ADJ61537.1"/>
    </source>
</evidence>
<dbReference type="AlphaFoldDB" id="D8ITP6"/>
<evidence type="ECO:0000313" key="2">
    <source>
        <dbReference type="Proteomes" id="UP000000329"/>
    </source>
</evidence>
<dbReference type="HOGENOM" id="CLU_794056_0_0_4"/>
<dbReference type="STRING" id="757424.Hsero_0007"/>
<accession>D8ITP6</accession>
<protein>
    <submittedName>
        <fullName evidence="1">Uncharacterized protein</fullName>
    </submittedName>
</protein>
<dbReference type="EMBL" id="CP002039">
    <property type="protein sequence ID" value="ADJ61537.1"/>
    <property type="molecule type" value="Genomic_DNA"/>
</dbReference>
<keyword evidence="2" id="KW-1185">Reference proteome</keyword>
<dbReference type="eggNOG" id="ENOG5031VTD">
    <property type="taxonomic scope" value="Bacteria"/>
</dbReference>
<dbReference type="KEGG" id="hse:Hsero_0007"/>
<gene>
    <name evidence="1" type="ordered locus">Hsero_0007</name>
</gene>
<name>D8ITP6_HERSS</name>
<proteinExistence type="predicted"/>